<dbReference type="Proteomes" id="UP000027002">
    <property type="component" value="Chromosome 2"/>
</dbReference>
<dbReference type="GeneID" id="66062783"/>
<reference evidence="3" key="1">
    <citation type="submission" date="2020-03" db="EMBL/GenBank/DDBJ databases">
        <title>A mixture of massive structural variations and highly conserved coding sequences in Ustilaginoidea virens genome.</title>
        <authorList>
            <person name="Zhang K."/>
            <person name="Zhao Z."/>
            <person name="Zhang Z."/>
            <person name="Li Y."/>
            <person name="Hsiang T."/>
            <person name="Sun W."/>
        </authorList>
    </citation>
    <scope>NUCLEOTIDE SEQUENCE</scope>
    <source>
        <strain evidence="3">UV-8b</strain>
    </source>
</reference>
<dbReference type="KEGG" id="uvi:66062783"/>
<proteinExistence type="predicted"/>
<evidence type="ECO:0000256" key="2">
    <source>
        <dbReference type="SAM" id="Phobius"/>
    </source>
</evidence>
<evidence type="ECO:0008006" key="5">
    <source>
        <dbReference type="Google" id="ProtNLM"/>
    </source>
</evidence>
<keyword evidence="2" id="KW-1133">Transmembrane helix</keyword>
<feature type="region of interest" description="Disordered" evidence="1">
    <location>
        <begin position="207"/>
        <end position="239"/>
    </location>
</feature>
<protein>
    <recommendedName>
        <fullName evidence="5">Fibroin-3 related protein</fullName>
    </recommendedName>
</protein>
<evidence type="ECO:0000256" key="1">
    <source>
        <dbReference type="SAM" id="MobiDB-lite"/>
    </source>
</evidence>
<sequence>MPSVDVSLARSLRPTSWELARSALAQGFTQALTGRSIIADTENKIADVKTAFSSWDKCMKASFCKWPVIAIIVIGGLVLFSILWCIARCACCGLSCCCSCFQCLKCCGNCCGCFEPRGARKGQYLEEPYIPPNQGYQTGAPMQARFAPPVTQAQLPPPAPTTNFEPPQYAEFDASKKGAEDSLPHMPSWEQAESKRVAVEEAVEMSNLEKSATFRGDRQRTQHHPSPEPVSPLSQKSMTYGNQPYGGGLAAGSSGYFSNHSQQGLVPDAQAPGYGVSSHSQQGLVPGAQVPGYAVASHGQQGLVPGAHVAGYGQSGRGNSPANEYDRVYNNRLNNTSHESVGFGLDEPYDDHVSISSANTQNFAGHTTQAYGAPLHQPHETVSSQPYGATGGAVLRQQTISPLDPMYGLPPASSAAMGPGGRQSPAPTQAQGKQTCGQDQIHERFIEMPAMPQGQSNGDGCLQTQRAQISPVSPAAPVELVGSAFPQAYGLGRSPAGQVGSPVHGELAGSTAPQAYGLRSPPAGDNASPAHSELAGSTPSEAFVRNGIPVHGELAGSTPTQAYGLSRTPTGEVAPPALGRPPHGMNSRTRNPTGPGPSPGPRGGGPHGRDRPPRGSPAARNDEGYGRPSQPPRNLVVSTRSYSPAPPRQLAPGSEPRFSPGPERQLSAASDGHRAPQPHPASKAASRTGKPFCQSPPQSPITNNAGFDFISGYARPQDSQPPPRQSPTSAAYPGQRVYQPGHL</sequence>
<gene>
    <name evidence="3" type="ORF">UV8b_02005</name>
</gene>
<evidence type="ECO:0000313" key="4">
    <source>
        <dbReference type="Proteomes" id="UP000027002"/>
    </source>
</evidence>
<dbReference type="EMBL" id="CP072754">
    <property type="protein sequence ID" value="QUC17764.1"/>
    <property type="molecule type" value="Genomic_DNA"/>
</dbReference>
<keyword evidence="4" id="KW-1185">Reference proteome</keyword>
<dbReference type="GO" id="GO:0005886">
    <property type="term" value="C:plasma membrane"/>
    <property type="evidence" value="ECO:0007669"/>
    <property type="project" value="TreeGrafter"/>
</dbReference>
<dbReference type="RefSeq" id="XP_042995437.1">
    <property type="nucleotide sequence ID" value="XM_043139503.1"/>
</dbReference>
<accession>A0A8E5HLN3</accession>
<feature type="compositionally biased region" description="Polar residues" evidence="1">
    <location>
        <begin position="425"/>
        <end position="438"/>
    </location>
</feature>
<name>A0A8E5HLN3_USTVR</name>
<dbReference type="PANTHER" id="PTHR40018:SF1">
    <property type="entry name" value="[PSI+] INDUCTION PROTEIN 2"/>
    <property type="match status" value="1"/>
</dbReference>
<dbReference type="InterPro" id="IPR037504">
    <property type="entry name" value="PSI_induc_2"/>
</dbReference>
<feature type="compositionally biased region" description="Polar residues" evidence="1">
    <location>
        <begin position="557"/>
        <end position="569"/>
    </location>
</feature>
<dbReference type="PANTHER" id="PTHR40018">
    <property type="entry name" value="[PSI+] INDUCTION PROTEIN 2"/>
    <property type="match status" value="1"/>
</dbReference>
<feature type="region of interest" description="Disordered" evidence="1">
    <location>
        <begin position="496"/>
        <end position="537"/>
    </location>
</feature>
<dbReference type="GO" id="GO:0005935">
    <property type="term" value="C:cellular bud neck"/>
    <property type="evidence" value="ECO:0007669"/>
    <property type="project" value="TreeGrafter"/>
</dbReference>
<dbReference type="AlphaFoldDB" id="A0A8E5HLN3"/>
<keyword evidence="2" id="KW-0812">Transmembrane</keyword>
<feature type="region of interest" description="Disordered" evidence="1">
    <location>
        <begin position="550"/>
        <end position="743"/>
    </location>
</feature>
<dbReference type="OrthoDB" id="5401332at2759"/>
<organism evidence="3 4">
    <name type="scientific">Ustilaginoidea virens</name>
    <name type="common">Rice false smut fungus</name>
    <name type="synonym">Villosiclava virens</name>
    <dbReference type="NCBI Taxonomy" id="1159556"/>
    <lineage>
        <taxon>Eukaryota</taxon>
        <taxon>Fungi</taxon>
        <taxon>Dikarya</taxon>
        <taxon>Ascomycota</taxon>
        <taxon>Pezizomycotina</taxon>
        <taxon>Sordariomycetes</taxon>
        <taxon>Hypocreomycetidae</taxon>
        <taxon>Hypocreales</taxon>
        <taxon>Clavicipitaceae</taxon>
        <taxon>Ustilaginoidea</taxon>
    </lineage>
</organism>
<evidence type="ECO:0000313" key="3">
    <source>
        <dbReference type="EMBL" id="QUC17764.1"/>
    </source>
</evidence>
<feature type="transmembrane region" description="Helical" evidence="2">
    <location>
        <begin position="63"/>
        <end position="84"/>
    </location>
</feature>
<feature type="region of interest" description="Disordered" evidence="1">
    <location>
        <begin position="402"/>
        <end position="438"/>
    </location>
</feature>
<keyword evidence="2" id="KW-0472">Membrane</keyword>